<evidence type="ECO:0000313" key="2">
    <source>
        <dbReference type="Proteomes" id="UP000784294"/>
    </source>
</evidence>
<accession>A0A3S5AQI1</accession>
<protein>
    <submittedName>
        <fullName evidence="1">Uncharacterized protein</fullName>
    </submittedName>
</protein>
<comment type="caution">
    <text evidence="1">The sequence shown here is derived from an EMBL/GenBank/DDBJ whole genome shotgun (WGS) entry which is preliminary data.</text>
</comment>
<dbReference type="Proteomes" id="UP000784294">
    <property type="component" value="Unassembled WGS sequence"/>
</dbReference>
<dbReference type="AlphaFoldDB" id="A0A3S5AQI1"/>
<name>A0A3S5AQI1_9PLAT</name>
<evidence type="ECO:0000313" key="1">
    <source>
        <dbReference type="EMBL" id="VEL35338.1"/>
    </source>
</evidence>
<dbReference type="EMBL" id="CAAALY010249598">
    <property type="protein sequence ID" value="VEL35338.1"/>
    <property type="molecule type" value="Genomic_DNA"/>
</dbReference>
<sequence>MLYLRPRLRFNSSQVDELADFTYFCAQKIRTFGDPINMEPVVRSYGDCWRIEIHSTDHSKMPFQNVVPHPGINTSDWIPTFLKFTSMVGILFRVSMRGRTCPPL</sequence>
<gene>
    <name evidence="1" type="ORF">PXEA_LOCUS28778</name>
</gene>
<proteinExistence type="predicted"/>
<reference evidence="1" key="1">
    <citation type="submission" date="2018-11" db="EMBL/GenBank/DDBJ databases">
        <authorList>
            <consortium name="Pathogen Informatics"/>
        </authorList>
    </citation>
    <scope>NUCLEOTIDE SEQUENCE</scope>
</reference>
<keyword evidence="2" id="KW-1185">Reference proteome</keyword>
<organism evidence="1 2">
    <name type="scientific">Protopolystoma xenopodis</name>
    <dbReference type="NCBI Taxonomy" id="117903"/>
    <lineage>
        <taxon>Eukaryota</taxon>
        <taxon>Metazoa</taxon>
        <taxon>Spiralia</taxon>
        <taxon>Lophotrochozoa</taxon>
        <taxon>Platyhelminthes</taxon>
        <taxon>Monogenea</taxon>
        <taxon>Polyopisthocotylea</taxon>
        <taxon>Polystomatidea</taxon>
        <taxon>Polystomatidae</taxon>
        <taxon>Protopolystoma</taxon>
    </lineage>
</organism>